<sequence>MPAMGRKLLTPLSQRSGKDLSLKIDPVPWSCYSQEHLRDTGANLDLFHSLPTSPLSAKLQEAPLPLAPTPKKPDGLKLGSVKGSYKERSPSLPNSSLTVSLKHGTLPNQAESDGYGGLGDNLGALPIPGHCPASAPFSEPGHLDKGNGQKLLPAAGNSKGDGHEDGRGDVSALRRLLLECRTSLDLSPEDNDDEHGIQAAADLLRCILAERGELVKEVQSLKETMKTERAEWLQFQSDLQVAVSVADRLHLEAEEELEKLQGAQEEKERQLATARESRLEAERELEAVRAELEETRRKHAALEVELDELRGGAQAWTGQAAGGGPAAATVTDRRERREGSGVGAESIRGEGPVAEEPQVQGKGVAEASLQNTAPEEKSRGEGRNPPSGMKAAEQSRGLSRLPLLSSSTSTMNGISQPATTILPSSLSKNRNSTRGKRADPVLEGQESGSTGKVEEVEAPNKQKAIPTDSKISNTTKAQDGFSSLLRRHGGSKRNSLLRWCQSRTQGYKNIDITNFSSSWSDGLAFCAVYHTYLPSLIAYSSLCPADRRENLGLAFRTGESVGIAASLTVEEVLRRGGPDWQRVLGYVESIYRHFEI</sequence>
<dbReference type="Pfam" id="PF00307">
    <property type="entry name" value="CH"/>
    <property type="match status" value="1"/>
</dbReference>
<organism evidence="18 19">
    <name type="scientific">Synaphobranchus kaupii</name>
    <name type="common">Kaup's arrowtooth eel</name>
    <dbReference type="NCBI Taxonomy" id="118154"/>
    <lineage>
        <taxon>Eukaryota</taxon>
        <taxon>Metazoa</taxon>
        <taxon>Chordata</taxon>
        <taxon>Craniata</taxon>
        <taxon>Vertebrata</taxon>
        <taxon>Euteleostomi</taxon>
        <taxon>Actinopterygii</taxon>
        <taxon>Neopterygii</taxon>
        <taxon>Teleostei</taxon>
        <taxon>Anguilliformes</taxon>
        <taxon>Synaphobranchidae</taxon>
        <taxon>Synaphobranchus</taxon>
    </lineage>
</organism>
<evidence type="ECO:0000256" key="14">
    <source>
        <dbReference type="ARBA" id="ARBA00080480"/>
    </source>
</evidence>
<feature type="region of interest" description="Disordered" evidence="16">
    <location>
        <begin position="64"/>
        <end position="100"/>
    </location>
</feature>
<evidence type="ECO:0000256" key="12">
    <source>
        <dbReference type="ARBA" id="ARBA00025131"/>
    </source>
</evidence>
<dbReference type="GO" id="GO:0051301">
    <property type="term" value="P:cell division"/>
    <property type="evidence" value="ECO:0007669"/>
    <property type="project" value="UniProtKB-KW"/>
</dbReference>
<evidence type="ECO:0000256" key="9">
    <source>
        <dbReference type="ARBA" id="ARBA00023054"/>
    </source>
</evidence>
<evidence type="ECO:0000256" key="8">
    <source>
        <dbReference type="ARBA" id="ARBA00022949"/>
    </source>
</evidence>
<dbReference type="OrthoDB" id="21607at2759"/>
<evidence type="ECO:0000256" key="5">
    <source>
        <dbReference type="ARBA" id="ARBA00015657"/>
    </source>
</evidence>
<evidence type="ECO:0000256" key="15">
    <source>
        <dbReference type="SAM" id="Coils"/>
    </source>
</evidence>
<evidence type="ECO:0000259" key="17">
    <source>
        <dbReference type="PROSITE" id="PS50021"/>
    </source>
</evidence>
<dbReference type="GO" id="GO:0005921">
    <property type="term" value="C:gap junction"/>
    <property type="evidence" value="ECO:0007669"/>
    <property type="project" value="UniProtKB-SubCell"/>
</dbReference>
<comment type="subunit">
    <text evidence="4">May interact with both microtubules and actin cytoskeleton.</text>
</comment>
<evidence type="ECO:0000313" key="18">
    <source>
        <dbReference type="EMBL" id="KAJ8341899.1"/>
    </source>
</evidence>
<evidence type="ECO:0000256" key="3">
    <source>
        <dbReference type="ARBA" id="ARBA00009452"/>
    </source>
</evidence>
<evidence type="ECO:0000256" key="16">
    <source>
        <dbReference type="SAM" id="MobiDB-lite"/>
    </source>
</evidence>
<feature type="region of interest" description="Disordered" evidence="16">
    <location>
        <begin position="315"/>
        <end position="467"/>
    </location>
</feature>
<keyword evidence="19" id="KW-1185">Reference proteome</keyword>
<dbReference type="InterPro" id="IPR001715">
    <property type="entry name" value="CH_dom"/>
</dbReference>
<evidence type="ECO:0000256" key="2">
    <source>
        <dbReference type="ARBA" id="ARBA00004610"/>
    </source>
</evidence>
<dbReference type="PROSITE" id="PS50021">
    <property type="entry name" value="CH"/>
    <property type="match status" value="1"/>
</dbReference>
<dbReference type="InterPro" id="IPR036872">
    <property type="entry name" value="CH_dom_sf"/>
</dbReference>
<comment type="caution">
    <text evidence="18">The sequence shown here is derived from an EMBL/GenBank/DDBJ whole genome shotgun (WGS) entry which is preliminary data.</text>
</comment>
<dbReference type="GO" id="GO:0005819">
    <property type="term" value="C:spindle"/>
    <property type="evidence" value="ECO:0007669"/>
    <property type="project" value="UniProtKB-SubCell"/>
</dbReference>
<dbReference type="PANTHER" id="PTHR23167:SF69">
    <property type="entry name" value="FI18193P1"/>
    <property type="match status" value="1"/>
</dbReference>
<keyword evidence="10" id="KW-0963">Cytoplasm</keyword>
<dbReference type="AlphaFoldDB" id="A0A9Q1EN58"/>
<keyword evidence="8" id="KW-0965">Cell junction</keyword>
<dbReference type="Proteomes" id="UP001152622">
    <property type="component" value="Chromosome 15"/>
</dbReference>
<dbReference type="Gene3D" id="1.10.418.10">
    <property type="entry name" value="Calponin-like domain"/>
    <property type="match status" value="1"/>
</dbReference>
<keyword evidence="7" id="KW-0303">Gap junction</keyword>
<name>A0A9Q1EN58_SYNKA</name>
<accession>A0A9Q1EN58</accession>
<proteinExistence type="inferred from homology"/>
<comment type="function">
    <text evidence="12">Involved in cytokinesis and spindle organization. May play a role in actin cytoskeleton organization and microtubule stabilization and hence required for proper cell adhesion and migration.</text>
</comment>
<comment type="similarity">
    <text evidence="3">Belongs to the cytospin-A family.</text>
</comment>
<feature type="region of interest" description="Disordered" evidence="16">
    <location>
        <begin position="130"/>
        <end position="168"/>
    </location>
</feature>
<evidence type="ECO:0000256" key="4">
    <source>
        <dbReference type="ARBA" id="ARBA00011235"/>
    </source>
</evidence>
<protein>
    <recommendedName>
        <fullName evidence="5">Cytospin-A</fullName>
    </recommendedName>
    <alternativeName>
        <fullName evidence="14">SPECC1-like protein</fullName>
    </alternativeName>
    <alternativeName>
        <fullName evidence="13">Sperm antigen with calponin homology and coiled-coil domains 1-like</fullName>
    </alternativeName>
</protein>
<evidence type="ECO:0000313" key="19">
    <source>
        <dbReference type="Proteomes" id="UP001152622"/>
    </source>
</evidence>
<evidence type="ECO:0000256" key="13">
    <source>
        <dbReference type="ARBA" id="ARBA00033100"/>
    </source>
</evidence>
<evidence type="ECO:0000256" key="11">
    <source>
        <dbReference type="ARBA" id="ARBA00023306"/>
    </source>
</evidence>
<dbReference type="PANTHER" id="PTHR23167">
    <property type="entry name" value="CALPONIN HOMOLOGY DOMAIN-CONTAINING PROTEIN DDB_G0272472-RELATED"/>
    <property type="match status" value="1"/>
</dbReference>
<dbReference type="InterPro" id="IPR050540">
    <property type="entry name" value="F-actin_Monoox_Mical"/>
</dbReference>
<evidence type="ECO:0000256" key="1">
    <source>
        <dbReference type="ARBA" id="ARBA00004186"/>
    </source>
</evidence>
<dbReference type="SUPFAM" id="SSF47576">
    <property type="entry name" value="Calponin-homology domain, CH-domain"/>
    <property type="match status" value="1"/>
</dbReference>
<feature type="compositionally biased region" description="Polar residues" evidence="16">
    <location>
        <begin position="411"/>
        <end position="432"/>
    </location>
</feature>
<evidence type="ECO:0000256" key="6">
    <source>
        <dbReference type="ARBA" id="ARBA00022618"/>
    </source>
</evidence>
<keyword evidence="9 15" id="KW-0175">Coiled coil</keyword>
<evidence type="ECO:0000256" key="10">
    <source>
        <dbReference type="ARBA" id="ARBA00023212"/>
    </source>
</evidence>
<dbReference type="SMART" id="SM00033">
    <property type="entry name" value="CH"/>
    <property type="match status" value="1"/>
</dbReference>
<gene>
    <name evidence="18" type="ORF">SKAU_G00341900</name>
</gene>
<dbReference type="EMBL" id="JAINUF010000015">
    <property type="protein sequence ID" value="KAJ8341899.1"/>
    <property type="molecule type" value="Genomic_DNA"/>
</dbReference>
<comment type="subcellular location">
    <subcellularLocation>
        <location evidence="2">Cell junction</location>
        <location evidence="2">Gap junction</location>
    </subcellularLocation>
    <subcellularLocation>
        <location evidence="1">Cytoplasm</location>
        <location evidence="1">Cytoskeleton</location>
        <location evidence="1">Spindle</location>
    </subcellularLocation>
</comment>
<reference evidence="18" key="1">
    <citation type="journal article" date="2023" name="Science">
        <title>Genome structures resolve the early diversification of teleost fishes.</title>
        <authorList>
            <person name="Parey E."/>
            <person name="Louis A."/>
            <person name="Montfort J."/>
            <person name="Bouchez O."/>
            <person name="Roques C."/>
            <person name="Iampietro C."/>
            <person name="Lluch J."/>
            <person name="Castinel A."/>
            <person name="Donnadieu C."/>
            <person name="Desvignes T."/>
            <person name="Floi Bucao C."/>
            <person name="Jouanno E."/>
            <person name="Wen M."/>
            <person name="Mejri S."/>
            <person name="Dirks R."/>
            <person name="Jansen H."/>
            <person name="Henkel C."/>
            <person name="Chen W.J."/>
            <person name="Zahm M."/>
            <person name="Cabau C."/>
            <person name="Klopp C."/>
            <person name="Thompson A.W."/>
            <person name="Robinson-Rechavi M."/>
            <person name="Braasch I."/>
            <person name="Lecointre G."/>
            <person name="Bobe J."/>
            <person name="Postlethwait J.H."/>
            <person name="Berthelot C."/>
            <person name="Roest Crollius H."/>
            <person name="Guiguen Y."/>
        </authorList>
    </citation>
    <scope>NUCLEOTIDE SEQUENCE</scope>
    <source>
        <strain evidence="18">WJC10195</strain>
    </source>
</reference>
<keyword evidence="6" id="KW-0132">Cell division</keyword>
<feature type="compositionally biased region" description="Low complexity" evidence="16">
    <location>
        <begin position="395"/>
        <end position="410"/>
    </location>
</feature>
<keyword evidence="10" id="KW-0206">Cytoskeleton</keyword>
<evidence type="ECO:0000256" key="7">
    <source>
        <dbReference type="ARBA" id="ARBA00022868"/>
    </source>
</evidence>
<feature type="domain" description="Calponin-homology (CH)" evidence="17">
    <location>
        <begin position="490"/>
        <end position="595"/>
    </location>
</feature>
<dbReference type="FunFam" id="1.10.418.10:FF:000020">
    <property type="entry name" value="Cytospin-A isoform 1"/>
    <property type="match status" value="1"/>
</dbReference>
<keyword evidence="11" id="KW-0131">Cell cycle</keyword>
<feature type="coiled-coil region" evidence="15">
    <location>
        <begin position="211"/>
        <end position="312"/>
    </location>
</feature>